<proteinExistence type="predicted"/>
<comment type="caution">
    <text evidence="2">The sequence shown here is derived from an EMBL/GenBank/DDBJ whole genome shotgun (WGS) entry which is preliminary data.</text>
</comment>
<name>A0A835MY66_9ROSI</name>
<reference evidence="2 3" key="1">
    <citation type="submission" date="2020-10" db="EMBL/GenBank/DDBJ databases">
        <title>Plant Genome Project.</title>
        <authorList>
            <person name="Zhang R.-G."/>
        </authorList>
    </citation>
    <scope>NUCLEOTIDE SEQUENCE [LARGE SCALE GENOMIC DNA]</scope>
    <source>
        <strain evidence="2">FAFU-HL-1</strain>
        <tissue evidence="2">Leaf</tissue>
    </source>
</reference>
<evidence type="ECO:0000313" key="3">
    <source>
        <dbReference type="Proteomes" id="UP000657918"/>
    </source>
</evidence>
<feature type="region of interest" description="Disordered" evidence="1">
    <location>
        <begin position="211"/>
        <end position="230"/>
    </location>
</feature>
<evidence type="ECO:0000256" key="1">
    <source>
        <dbReference type="SAM" id="MobiDB-lite"/>
    </source>
</evidence>
<gene>
    <name evidence="2" type="ORF">SADUNF_Sadunf08G0141600</name>
</gene>
<dbReference type="AlphaFoldDB" id="A0A835MY66"/>
<keyword evidence="3" id="KW-1185">Reference proteome</keyword>
<dbReference type="Proteomes" id="UP000657918">
    <property type="component" value="Chromosome 8"/>
</dbReference>
<dbReference type="EMBL" id="JADGMS010000008">
    <property type="protein sequence ID" value="KAF9677766.1"/>
    <property type="molecule type" value="Genomic_DNA"/>
</dbReference>
<evidence type="ECO:0000313" key="2">
    <source>
        <dbReference type="EMBL" id="KAF9677766.1"/>
    </source>
</evidence>
<organism evidence="2 3">
    <name type="scientific">Salix dunnii</name>
    <dbReference type="NCBI Taxonomy" id="1413687"/>
    <lineage>
        <taxon>Eukaryota</taxon>
        <taxon>Viridiplantae</taxon>
        <taxon>Streptophyta</taxon>
        <taxon>Embryophyta</taxon>
        <taxon>Tracheophyta</taxon>
        <taxon>Spermatophyta</taxon>
        <taxon>Magnoliopsida</taxon>
        <taxon>eudicotyledons</taxon>
        <taxon>Gunneridae</taxon>
        <taxon>Pentapetalae</taxon>
        <taxon>rosids</taxon>
        <taxon>fabids</taxon>
        <taxon>Malpighiales</taxon>
        <taxon>Salicaceae</taxon>
        <taxon>Saliceae</taxon>
        <taxon>Salix</taxon>
    </lineage>
</organism>
<sequence>MPVDLAVSFQMKGSTVKHGISLHTLIRKSAALSGPCFLVCHCYVLTNSIYQGWLAIIKVCVWWVSGMFIETYCQAKITGNFAYTVLMFNLQVSVLSFPFSSTFKQVFEYSYQYPDLYLRTGELLCNSSLSKRCKNQFITHTSSDLINETDTMLQLPSPFTYGDNRDYTPAIGGGGNIALIRVWIDDSCSLLEKFMHHRNRHFRLPSFGGSQIHPNTLPPRNEAGLRKLLN</sequence>
<accession>A0A835MY66</accession>
<protein>
    <submittedName>
        <fullName evidence="2">Uncharacterized protein</fullName>
    </submittedName>
</protein>